<organism evidence="2 3">
    <name type="scientific">Penicillium egyptiacum</name>
    <dbReference type="NCBI Taxonomy" id="1303716"/>
    <lineage>
        <taxon>Eukaryota</taxon>
        <taxon>Fungi</taxon>
        <taxon>Dikarya</taxon>
        <taxon>Ascomycota</taxon>
        <taxon>Pezizomycotina</taxon>
        <taxon>Eurotiomycetes</taxon>
        <taxon>Eurotiomycetidae</taxon>
        <taxon>Eurotiales</taxon>
        <taxon>Aspergillaceae</taxon>
        <taxon>Penicillium</taxon>
    </lineage>
</organism>
<dbReference type="PANTHER" id="PTHR47843:SF5">
    <property type="entry name" value="BTB_POZ DOMAIN PROTEIN"/>
    <property type="match status" value="1"/>
</dbReference>
<evidence type="ECO:0000313" key="2">
    <source>
        <dbReference type="EMBL" id="CAG8893511.1"/>
    </source>
</evidence>
<feature type="compositionally biased region" description="Acidic residues" evidence="1">
    <location>
        <begin position="59"/>
        <end position="69"/>
    </location>
</feature>
<evidence type="ECO:0000256" key="1">
    <source>
        <dbReference type="SAM" id="MobiDB-lite"/>
    </source>
</evidence>
<name>A0A9W4P599_9EURO</name>
<feature type="region of interest" description="Disordered" evidence="1">
    <location>
        <begin position="56"/>
        <end position="81"/>
    </location>
</feature>
<evidence type="ECO:0008006" key="4">
    <source>
        <dbReference type="Google" id="ProtNLM"/>
    </source>
</evidence>
<feature type="region of interest" description="Disordered" evidence="1">
    <location>
        <begin position="1"/>
        <end position="24"/>
    </location>
</feature>
<keyword evidence="3" id="KW-1185">Reference proteome</keyword>
<dbReference type="OrthoDB" id="6359816at2759"/>
<dbReference type="Proteomes" id="UP001154252">
    <property type="component" value="Unassembled WGS sequence"/>
</dbReference>
<sequence>MHIEMMGARPKRFTPTDQTQGSAKNRVVIEEKPALIKGVIDYLYTLDYHMEVHTPETDLSQEPDGEEAQDSPNKPDSINEDKATACNTLSLYISMYSLADRLLIHGLKALSKEKFEKELARRWLDPSTFSHAVSEIYNSTPESDRGLRDLIVNVTMDNLVILRTGAKTMDSTVAGNGEESGPVAFPDSLARSVPQFSSDLAVEMMNRTVADWNRHGTCKPNWVQ</sequence>
<evidence type="ECO:0000313" key="3">
    <source>
        <dbReference type="Proteomes" id="UP001154252"/>
    </source>
</evidence>
<comment type="caution">
    <text evidence="2">The sequence shown here is derived from an EMBL/GenBank/DDBJ whole genome shotgun (WGS) entry which is preliminary data.</text>
</comment>
<protein>
    <recommendedName>
        <fullName evidence="4">BTB domain-containing protein</fullName>
    </recommendedName>
</protein>
<dbReference type="EMBL" id="CAJVRC010000846">
    <property type="protein sequence ID" value="CAG8893511.1"/>
    <property type="molecule type" value="Genomic_DNA"/>
</dbReference>
<accession>A0A9W4P599</accession>
<proteinExistence type="predicted"/>
<dbReference type="AlphaFoldDB" id="A0A9W4P599"/>
<reference evidence="2" key="1">
    <citation type="submission" date="2021-07" db="EMBL/GenBank/DDBJ databases">
        <authorList>
            <person name="Branca A.L. A."/>
        </authorList>
    </citation>
    <scope>NUCLEOTIDE SEQUENCE</scope>
</reference>
<gene>
    <name evidence="2" type="ORF">PEGY_LOCUS3600</name>
</gene>
<dbReference type="PANTHER" id="PTHR47843">
    <property type="entry name" value="BTB DOMAIN-CONTAINING PROTEIN-RELATED"/>
    <property type="match status" value="1"/>
</dbReference>